<dbReference type="Gene3D" id="3.50.30.10">
    <property type="entry name" value="Phosphohistidine domain"/>
    <property type="match status" value="1"/>
</dbReference>
<dbReference type="InterPro" id="IPR017871">
    <property type="entry name" value="ABC_transporter-like_CS"/>
</dbReference>
<dbReference type="InterPro" id="IPR027417">
    <property type="entry name" value="P-loop_NTPase"/>
</dbReference>
<dbReference type="Pfam" id="PF02653">
    <property type="entry name" value="BPD_transp_2"/>
    <property type="match status" value="1"/>
</dbReference>
<reference evidence="16" key="1">
    <citation type="submission" date="2023-08" db="EMBL/GenBank/DDBJ databases">
        <authorList>
            <person name="Chen Y."/>
            <person name="Shah S."/>
            <person name="Dougan E. K."/>
            <person name="Thang M."/>
            <person name="Chan C."/>
        </authorList>
    </citation>
    <scope>NUCLEOTIDE SEQUENCE</scope>
</reference>
<dbReference type="Pfam" id="PF01047">
    <property type="entry name" value="MarR"/>
    <property type="match status" value="1"/>
</dbReference>
<comment type="subcellular location">
    <subcellularLocation>
        <location evidence="1">Cell membrane</location>
        <topology evidence="1">Multi-pass membrane protein</topology>
    </subcellularLocation>
</comment>
<evidence type="ECO:0000256" key="7">
    <source>
        <dbReference type="ARBA" id="ARBA00022840"/>
    </source>
</evidence>
<dbReference type="SMART" id="SM00347">
    <property type="entry name" value="HTH_MARR"/>
    <property type="match status" value="1"/>
</dbReference>
<dbReference type="Pfam" id="PF00005">
    <property type="entry name" value="ABC_tran"/>
    <property type="match status" value="2"/>
</dbReference>
<keyword evidence="11 13" id="KW-0472">Membrane</keyword>
<organism evidence="16 17">
    <name type="scientific">Effrenium voratum</name>
    <dbReference type="NCBI Taxonomy" id="2562239"/>
    <lineage>
        <taxon>Eukaryota</taxon>
        <taxon>Sar</taxon>
        <taxon>Alveolata</taxon>
        <taxon>Dinophyceae</taxon>
        <taxon>Suessiales</taxon>
        <taxon>Symbiodiniaceae</taxon>
        <taxon>Effrenium</taxon>
    </lineage>
</organism>
<evidence type="ECO:0000256" key="12">
    <source>
        <dbReference type="ARBA" id="ARBA00023163"/>
    </source>
</evidence>
<feature type="domain" description="HTH marR-type" evidence="15">
    <location>
        <begin position="1543"/>
        <end position="1674"/>
    </location>
</feature>
<dbReference type="InterPro" id="IPR009057">
    <property type="entry name" value="Homeodomain-like_sf"/>
</dbReference>
<dbReference type="InterPro" id="IPR036388">
    <property type="entry name" value="WH-like_DNA-bd_sf"/>
</dbReference>
<dbReference type="InterPro" id="IPR036390">
    <property type="entry name" value="WH_DNA-bd_sf"/>
</dbReference>
<evidence type="ECO:0000256" key="6">
    <source>
        <dbReference type="ARBA" id="ARBA00022741"/>
    </source>
</evidence>
<gene>
    <name evidence="16" type="ORF">EVOR1521_LOCUS16887</name>
</gene>
<evidence type="ECO:0000313" key="17">
    <source>
        <dbReference type="Proteomes" id="UP001178507"/>
    </source>
</evidence>
<keyword evidence="6" id="KW-0547">Nucleotide-binding</keyword>
<dbReference type="Gene3D" id="1.10.10.10">
    <property type="entry name" value="Winged helix-like DNA-binding domain superfamily/Winged helix DNA-binding domain"/>
    <property type="match status" value="1"/>
</dbReference>
<dbReference type="PROSITE" id="PS00211">
    <property type="entry name" value="ABC_TRANSPORTER_1"/>
    <property type="match status" value="1"/>
</dbReference>
<dbReference type="GO" id="GO:0015658">
    <property type="term" value="F:branched-chain amino acid transmembrane transporter activity"/>
    <property type="evidence" value="ECO:0007669"/>
    <property type="project" value="InterPro"/>
</dbReference>
<dbReference type="SUPFAM" id="SSF55781">
    <property type="entry name" value="GAF domain-like"/>
    <property type="match status" value="1"/>
</dbReference>
<dbReference type="GO" id="GO:0005524">
    <property type="term" value="F:ATP binding"/>
    <property type="evidence" value="ECO:0007669"/>
    <property type="project" value="UniProtKB-KW"/>
</dbReference>
<dbReference type="GO" id="GO:0005886">
    <property type="term" value="C:plasma membrane"/>
    <property type="evidence" value="ECO:0007669"/>
    <property type="project" value="UniProtKB-SubCell"/>
</dbReference>
<keyword evidence="7" id="KW-0067">ATP-binding</keyword>
<sequence length="1994" mass="213150">MLQHGGLITAFLLMALIVPFLGSYWIKNFTSMIAVAIAAQGVALLHARLGFVSLAGIAMMGVGGWFGLRLAHATGLPFEIVLVLAALCTGAAGVLLGLPALKHRGLIYALITLMFAAGFHVVVSSIGFPDGGSGFWGRIDGSAERQLMARPAIAASDLAYFLYALAIAAAAFTATHIVTKSAVGRAWAMIRAGDAVAHAAGVRIGIARAKAFGLAGALAGVGGCLLAGSIGQLDGRSFDPVQSLLLYGLVIIAGPWSLAAALIAGFLYRMFPAILDSWGVDGDIAITIFGLALIHAIVSAPSRPMIDIDALTVTFGGVKPIDRLSLTLDGQIVGLIGPNGAGKTTLLNVLSGLVRPSAGTVRLFGKDIGALAAGQRLGWGVTRAFQTPQVADDLTASENIQVALDSLQVPRAEAATRLAETLERVGLAGHARRLGAHLDGFDLRMTEIGRCLVTGPKLIMLDEPAAGLAAAERTRLIDLLRGLSRAGTRILIIDHDIDLIAGLCDQVAVLDFGHPVASGDTDTVLADPKVRAAYLGEFEDDDAEEVLHGIDLTVEPGGIMALLGPNGAGKSTLVSTIAGELTPSKGTIRLGTEPLVGKRPQAIRKLGVAAVPEGHRVLRGLSVADNLRAAATFLPASEGRRAFEEALAIFPELKEKLALHAGNLSGGQQQMLSLAQALMGRPQFILADEMSFGLAPVIVKRLIPLMTRIAQSGIGVLLIEQYTHMALEIADEVAVLSRGAIIARDHASAFRDREKTMSTVIPIDEFVNDPGYPGFEPRFFDSPWIAEPVSKFRAEDVERFWFLDFHWPNGTTPLGMCFFEDGYAYGTQLSATTLPLPPSNGLAVRFGGTHVFGGESPLKSAWEPGFRGLRIGNELGGILGDFNTIWARREAELTAGFEHFKTFDTSAASLPELARFAADARAFQKFAWCVHFGLMYPLLANYAGFYGLCSELNIAPGEIAKFLQGEKTKIVETDIALWELAHAARELGVQAHVAGSPAQMRAAMESAGPNGGAWLAKYRAFLDRWGWRTAGIADPREKPWIEDEQPVVGLLETFLQKDDAHDFDGGLSAAAAERDEAVENACAKLSTAEREAFGQALASCRQANFSWWNEDHNVVIDMQATIPLRLAALAIAEKAGADDREDGCFLFHTELVELARGDTSWAALKPVVKDRRAYYEHWYDRRKAMPKVVGTVPDAVSDPILIEIVGLHKHFLDAQKHGGAAEELRGIPASKGEVTGSARVMHNADELHLLKPGEILVCEGTAPSWTPAFTKIGGCVCDNGGTLTHASIVSREYGLPCVVGTGIATSAISTGDQVTVNGTEGPPKTGLPHILLLDFGAVISRTLFETHAHTENVLGLPPGTLTWRGPLAPETDPLWRAMQRDEITERNYWERRAREVGALAGEAGWKPMTLMQKARQGMSATQVVRPEAAALVRQVAAAGLKAGILSNELALFFGPTWRSELPIMDQMTHIIDASDGGPLKPDPAAFERAMHAFGEPARAFVFVDDQARNVEGARAFGMTAIHFDVCDPSGSFAAAARAMGLAEAPGPRQIAGKARSHAIARLIETGFNLHIPEWRILATLNYHAPVSSQFLVQHTAMDPARVSRAQTRLSDLGLISVTQDPADKRKVIITLTEKGTQITQAIAPEARLVEERMMAHISPQERVVFEQVLSKLFQEEQMADHGSHVERVTTQALSASAVARSSVAASWFRSMVTHGLDPANDKRVRRLDGASLKQVRAENSTFLSIAESELDRLFRLVGAGGCGLYLTDRAGVVIDHRCQAGDEVDFRTVGLVPGAICSEEIEGTNGMGTCLAELRPVIIDREEHFFARSTGISCIGAPIFGALGEVVGALDISTARADHTRATNLLLADVLVQTARRIETMYFHARFPEARIVVADMAQGNGATLLAVDNDDLVVGATRAARLAFGLDLEGPVATHPAADLLGRPGGRDIAQVQRSAILRALARSSGNVSAAARQLGIGRATLYRRMKELNIDR</sequence>
<dbReference type="InterPro" id="IPR001851">
    <property type="entry name" value="ABC_transp_permease"/>
</dbReference>
<dbReference type="Pfam" id="PF01590">
    <property type="entry name" value="GAF"/>
    <property type="match status" value="1"/>
</dbReference>
<dbReference type="GO" id="GO:0016772">
    <property type="term" value="F:transferase activity, transferring phosphorus-containing groups"/>
    <property type="evidence" value="ECO:0007669"/>
    <property type="project" value="InterPro"/>
</dbReference>
<keyword evidence="12" id="KW-0804">Transcription</keyword>
<feature type="transmembrane region" description="Helical" evidence="13">
    <location>
        <begin position="47"/>
        <end position="68"/>
    </location>
</feature>
<dbReference type="SUPFAM" id="SSF56784">
    <property type="entry name" value="HAD-like"/>
    <property type="match status" value="1"/>
</dbReference>
<evidence type="ECO:0000256" key="3">
    <source>
        <dbReference type="ARBA" id="ARBA00022448"/>
    </source>
</evidence>
<feature type="transmembrane region" description="Helical" evidence="13">
    <location>
        <begin position="280"/>
        <end position="298"/>
    </location>
</feature>
<feature type="transmembrane region" description="Helical" evidence="13">
    <location>
        <begin position="211"/>
        <end position="233"/>
    </location>
</feature>
<evidence type="ECO:0000256" key="8">
    <source>
        <dbReference type="ARBA" id="ARBA00022970"/>
    </source>
</evidence>
<proteinExistence type="inferred from homology"/>
<keyword evidence="4" id="KW-1003">Cell membrane</keyword>
<comment type="similarity">
    <text evidence="2">Belongs to the ABC transporter superfamily.</text>
</comment>
<dbReference type="SUPFAM" id="SSF46689">
    <property type="entry name" value="Homeodomain-like"/>
    <property type="match status" value="1"/>
</dbReference>
<dbReference type="InterPro" id="IPR043428">
    <property type="entry name" value="LivM-like"/>
</dbReference>
<evidence type="ECO:0000256" key="13">
    <source>
        <dbReference type="SAM" id="Phobius"/>
    </source>
</evidence>
<dbReference type="Gene3D" id="3.40.50.300">
    <property type="entry name" value="P-loop containing nucleotide triphosphate hydrolases"/>
    <property type="match status" value="2"/>
</dbReference>
<evidence type="ECO:0000256" key="5">
    <source>
        <dbReference type="ARBA" id="ARBA00022692"/>
    </source>
</evidence>
<evidence type="ECO:0000256" key="2">
    <source>
        <dbReference type="ARBA" id="ARBA00005417"/>
    </source>
</evidence>
<keyword evidence="9 13" id="KW-1133">Transmembrane helix</keyword>
<evidence type="ECO:0000259" key="15">
    <source>
        <dbReference type="PROSITE" id="PS50995"/>
    </source>
</evidence>
<dbReference type="PANTHER" id="PTHR43820:SF4">
    <property type="entry name" value="HIGH-AFFINITY BRANCHED-CHAIN AMINO ACID TRANSPORT ATP-BINDING PROTEIN LIVF"/>
    <property type="match status" value="1"/>
</dbReference>
<keyword evidence="10" id="KW-0805">Transcription regulation</keyword>
<name>A0AA36IQE1_9DINO</name>
<dbReference type="PROSITE" id="PS50995">
    <property type="entry name" value="HTH_MARR_2"/>
    <property type="match status" value="1"/>
</dbReference>
<feature type="transmembrane region" description="Helical" evidence="13">
    <location>
        <begin position="80"/>
        <end position="98"/>
    </location>
</feature>
<evidence type="ECO:0000256" key="11">
    <source>
        <dbReference type="ARBA" id="ARBA00023136"/>
    </source>
</evidence>
<feature type="transmembrane region" description="Helical" evidence="13">
    <location>
        <begin position="105"/>
        <end position="128"/>
    </location>
</feature>
<dbReference type="PRINTS" id="PR01590">
    <property type="entry name" value="HTHFIS"/>
</dbReference>
<dbReference type="Proteomes" id="UP001178507">
    <property type="component" value="Unassembled WGS sequence"/>
</dbReference>
<evidence type="ECO:0000256" key="1">
    <source>
        <dbReference type="ARBA" id="ARBA00004651"/>
    </source>
</evidence>
<dbReference type="GO" id="GO:0016887">
    <property type="term" value="F:ATP hydrolysis activity"/>
    <property type="evidence" value="ECO:0007669"/>
    <property type="project" value="InterPro"/>
</dbReference>
<keyword evidence="5 13" id="KW-0812">Transmembrane</keyword>
<dbReference type="InterPro" id="IPR003593">
    <property type="entry name" value="AAA+_ATPase"/>
</dbReference>
<feature type="transmembrane region" description="Helical" evidence="13">
    <location>
        <begin position="158"/>
        <end position="179"/>
    </location>
</feature>
<dbReference type="Pfam" id="PF02954">
    <property type="entry name" value="HTH_8"/>
    <property type="match status" value="1"/>
</dbReference>
<dbReference type="InterPro" id="IPR000835">
    <property type="entry name" value="HTH_MarR-typ"/>
</dbReference>
<dbReference type="InterPro" id="IPR029016">
    <property type="entry name" value="GAF-like_dom_sf"/>
</dbReference>
<protein>
    <submittedName>
        <fullName evidence="16">Uncharacterized protein</fullName>
    </submittedName>
</protein>
<keyword evidence="8" id="KW-0029">Amino-acid transport</keyword>
<dbReference type="SUPFAM" id="SSF52540">
    <property type="entry name" value="P-loop containing nucleoside triphosphate hydrolases"/>
    <property type="match status" value="2"/>
</dbReference>
<dbReference type="InterPro" id="IPR036412">
    <property type="entry name" value="HAD-like_sf"/>
</dbReference>
<dbReference type="NCBIfam" id="TIGR01509">
    <property type="entry name" value="HAD-SF-IA-v3"/>
    <property type="match status" value="1"/>
</dbReference>
<accession>A0AA36IQE1</accession>
<feature type="domain" description="ABC transporter" evidence="14">
    <location>
        <begin position="530"/>
        <end position="763"/>
    </location>
</feature>
<dbReference type="EMBL" id="CAUJNA010002223">
    <property type="protein sequence ID" value="CAJ1391623.1"/>
    <property type="molecule type" value="Genomic_DNA"/>
</dbReference>
<dbReference type="Gene3D" id="3.30.450.40">
    <property type="match status" value="1"/>
</dbReference>
<dbReference type="GO" id="GO:0003700">
    <property type="term" value="F:DNA-binding transcription factor activity"/>
    <property type="evidence" value="ECO:0007669"/>
    <property type="project" value="InterPro"/>
</dbReference>
<dbReference type="SMART" id="SM00382">
    <property type="entry name" value="AAA"/>
    <property type="match status" value="2"/>
</dbReference>
<keyword evidence="3" id="KW-0813">Transport</keyword>
<dbReference type="InterPro" id="IPR052156">
    <property type="entry name" value="BCAA_Transport_ATP-bd_LivF"/>
</dbReference>
<keyword evidence="17" id="KW-1185">Reference proteome</keyword>
<dbReference type="Gene3D" id="3.40.50.1000">
    <property type="entry name" value="HAD superfamily/HAD-like"/>
    <property type="match status" value="1"/>
</dbReference>
<dbReference type="InterPro" id="IPR002197">
    <property type="entry name" value="HTH_Fis"/>
</dbReference>
<dbReference type="Pfam" id="PF00702">
    <property type="entry name" value="Hydrolase"/>
    <property type="match status" value="1"/>
</dbReference>
<dbReference type="InterPro" id="IPR003018">
    <property type="entry name" value="GAF"/>
</dbReference>
<dbReference type="InterPro" id="IPR006439">
    <property type="entry name" value="HAD-SF_hydro_IA"/>
</dbReference>
<dbReference type="Pfam" id="PF00391">
    <property type="entry name" value="PEP-utilizers"/>
    <property type="match status" value="1"/>
</dbReference>
<dbReference type="CDD" id="cd06581">
    <property type="entry name" value="TM_PBP1_LivM_like"/>
    <property type="match status" value="1"/>
</dbReference>
<dbReference type="GO" id="GO:0043565">
    <property type="term" value="F:sequence-specific DNA binding"/>
    <property type="evidence" value="ECO:0007669"/>
    <property type="project" value="InterPro"/>
</dbReference>
<dbReference type="GO" id="GO:0015807">
    <property type="term" value="P:L-amino acid transport"/>
    <property type="evidence" value="ECO:0007669"/>
    <property type="project" value="TreeGrafter"/>
</dbReference>
<evidence type="ECO:0000259" key="14">
    <source>
        <dbReference type="PROSITE" id="PS50893"/>
    </source>
</evidence>
<evidence type="ECO:0000313" key="16">
    <source>
        <dbReference type="EMBL" id="CAJ1391623.1"/>
    </source>
</evidence>
<dbReference type="SUPFAM" id="SSF46785">
    <property type="entry name" value="Winged helix' DNA-binding domain"/>
    <property type="match status" value="1"/>
</dbReference>
<feature type="domain" description="ABC transporter" evidence="14">
    <location>
        <begin position="306"/>
        <end position="537"/>
    </location>
</feature>
<comment type="caution">
    <text evidence="16">The sequence shown here is derived from an EMBL/GenBank/DDBJ whole genome shotgun (WGS) entry which is preliminary data.</text>
</comment>
<dbReference type="InterPro" id="IPR008279">
    <property type="entry name" value="PEP-util_enz_mobile_dom"/>
</dbReference>
<dbReference type="PROSITE" id="PS50893">
    <property type="entry name" value="ABC_TRANSPORTER_2"/>
    <property type="match status" value="2"/>
</dbReference>
<dbReference type="InterPro" id="IPR036637">
    <property type="entry name" value="Phosphohistidine_dom_sf"/>
</dbReference>
<evidence type="ECO:0000256" key="10">
    <source>
        <dbReference type="ARBA" id="ARBA00023015"/>
    </source>
</evidence>
<dbReference type="InterPro" id="IPR003439">
    <property type="entry name" value="ABC_transporter-like_ATP-bd"/>
</dbReference>
<dbReference type="CDD" id="cd03224">
    <property type="entry name" value="ABC_TM1139_LivF_branched"/>
    <property type="match status" value="1"/>
</dbReference>
<dbReference type="PANTHER" id="PTHR43820">
    <property type="entry name" value="HIGH-AFFINITY BRANCHED-CHAIN AMINO ACID TRANSPORT ATP-BINDING PROTEIN LIVF"/>
    <property type="match status" value="1"/>
</dbReference>
<dbReference type="InterPro" id="IPR023214">
    <property type="entry name" value="HAD_sf"/>
</dbReference>
<feature type="transmembrane region" description="Helical" evidence="13">
    <location>
        <begin position="6"/>
        <end position="26"/>
    </location>
</feature>
<evidence type="ECO:0000256" key="9">
    <source>
        <dbReference type="ARBA" id="ARBA00022989"/>
    </source>
</evidence>
<dbReference type="SUPFAM" id="SSF52009">
    <property type="entry name" value="Phosphohistidine domain"/>
    <property type="match status" value="1"/>
</dbReference>
<evidence type="ECO:0000256" key="4">
    <source>
        <dbReference type="ARBA" id="ARBA00022475"/>
    </source>
</evidence>
<dbReference type="Gene3D" id="1.10.10.60">
    <property type="entry name" value="Homeodomain-like"/>
    <property type="match status" value="1"/>
</dbReference>
<feature type="transmembrane region" description="Helical" evidence="13">
    <location>
        <begin position="245"/>
        <end position="268"/>
    </location>
</feature>